<keyword evidence="3" id="KW-0479">Metal-binding</keyword>
<dbReference type="Pfam" id="PF00107">
    <property type="entry name" value="ADH_zinc_N"/>
    <property type="match status" value="1"/>
</dbReference>
<evidence type="ECO:0000313" key="9">
    <source>
        <dbReference type="EMBL" id="TDP82140.1"/>
    </source>
</evidence>
<dbReference type="InterPro" id="IPR029752">
    <property type="entry name" value="D-isomer_DH_CS1"/>
</dbReference>
<comment type="similarity">
    <text evidence="2">Belongs to the zinc-containing alcohol dehydrogenase family.</text>
</comment>
<dbReference type="SMART" id="SM00829">
    <property type="entry name" value="PKS_ER"/>
    <property type="match status" value="1"/>
</dbReference>
<dbReference type="GO" id="GO:0008106">
    <property type="term" value="F:alcohol dehydrogenase (NADP+) activity"/>
    <property type="evidence" value="ECO:0007669"/>
    <property type="project" value="UniProtKB-EC"/>
</dbReference>
<reference evidence="9 10" key="1">
    <citation type="submission" date="2019-03" db="EMBL/GenBank/DDBJ databases">
        <title>Genomic Encyclopedia of Type Strains, Phase IV (KMG-IV): sequencing the most valuable type-strain genomes for metagenomic binning, comparative biology and taxonomic classification.</title>
        <authorList>
            <person name="Goeker M."/>
        </authorList>
    </citation>
    <scope>NUCLEOTIDE SEQUENCE [LARGE SCALE GENOMIC DNA]</scope>
    <source>
        <strain evidence="9 10">DSM 11901</strain>
    </source>
</reference>
<comment type="caution">
    <text evidence="9">The sequence shown here is derived from an EMBL/GenBank/DDBJ whole genome shotgun (WGS) entry which is preliminary data.</text>
</comment>
<keyword evidence="6" id="KW-0560">Oxidoreductase</keyword>
<dbReference type="PANTHER" id="PTHR42683">
    <property type="entry name" value="ALDEHYDE REDUCTASE"/>
    <property type="match status" value="1"/>
</dbReference>
<dbReference type="Proteomes" id="UP000294593">
    <property type="component" value="Unassembled WGS sequence"/>
</dbReference>
<dbReference type="Gene3D" id="3.40.50.720">
    <property type="entry name" value="NAD(P)-binding Rossmann-like Domain"/>
    <property type="match status" value="1"/>
</dbReference>
<dbReference type="OrthoDB" id="9771084at2"/>
<dbReference type="FunFam" id="3.40.50.720:FF:000022">
    <property type="entry name" value="Cinnamyl alcohol dehydrogenase"/>
    <property type="match status" value="1"/>
</dbReference>
<evidence type="ECO:0000256" key="4">
    <source>
        <dbReference type="ARBA" id="ARBA00022833"/>
    </source>
</evidence>
<dbReference type="RefSeq" id="WP_133609313.1">
    <property type="nucleotide sequence ID" value="NZ_JBASTO010000384.1"/>
</dbReference>
<evidence type="ECO:0000256" key="5">
    <source>
        <dbReference type="ARBA" id="ARBA00022857"/>
    </source>
</evidence>
<protein>
    <recommendedName>
        <fullName evidence="7">alcohol dehydrogenase (NADP(+))</fullName>
        <ecNumber evidence="7">1.1.1.2</ecNumber>
    </recommendedName>
</protein>
<evidence type="ECO:0000313" key="10">
    <source>
        <dbReference type="Proteomes" id="UP000294593"/>
    </source>
</evidence>
<evidence type="ECO:0000256" key="3">
    <source>
        <dbReference type="ARBA" id="ARBA00022723"/>
    </source>
</evidence>
<dbReference type="EC" id="1.1.1.2" evidence="7"/>
<evidence type="ECO:0000259" key="8">
    <source>
        <dbReference type="SMART" id="SM00829"/>
    </source>
</evidence>
<dbReference type="CDD" id="cd05283">
    <property type="entry name" value="CAD1"/>
    <property type="match status" value="1"/>
</dbReference>
<keyword evidence="10" id="KW-1185">Reference proteome</keyword>
<comment type="cofactor">
    <cofactor evidence="1">
        <name>Zn(2+)</name>
        <dbReference type="ChEBI" id="CHEBI:29105"/>
    </cofactor>
</comment>
<dbReference type="AlphaFoldDB" id="A0A4R6R804"/>
<evidence type="ECO:0000256" key="1">
    <source>
        <dbReference type="ARBA" id="ARBA00001947"/>
    </source>
</evidence>
<dbReference type="InterPro" id="IPR036291">
    <property type="entry name" value="NAD(P)-bd_dom_sf"/>
</dbReference>
<gene>
    <name evidence="9" type="ORF">EV672_10695</name>
</gene>
<dbReference type="SUPFAM" id="SSF50129">
    <property type="entry name" value="GroES-like"/>
    <property type="match status" value="1"/>
</dbReference>
<proteinExistence type="inferred from homology"/>
<keyword evidence="4" id="KW-0862">Zinc</keyword>
<organism evidence="9 10">
    <name type="scientific">Aquabacterium commune</name>
    <dbReference type="NCBI Taxonomy" id="70586"/>
    <lineage>
        <taxon>Bacteria</taxon>
        <taxon>Pseudomonadati</taxon>
        <taxon>Pseudomonadota</taxon>
        <taxon>Betaproteobacteria</taxon>
        <taxon>Burkholderiales</taxon>
        <taxon>Aquabacterium</taxon>
    </lineage>
</organism>
<keyword evidence="5" id="KW-0521">NADP</keyword>
<dbReference type="InterPro" id="IPR020843">
    <property type="entry name" value="ER"/>
</dbReference>
<dbReference type="Gene3D" id="3.90.180.10">
    <property type="entry name" value="Medium-chain alcohol dehydrogenases, catalytic domain"/>
    <property type="match status" value="1"/>
</dbReference>
<evidence type="ECO:0000256" key="2">
    <source>
        <dbReference type="ARBA" id="ARBA00008072"/>
    </source>
</evidence>
<evidence type="ECO:0000256" key="7">
    <source>
        <dbReference type="ARBA" id="ARBA00024074"/>
    </source>
</evidence>
<dbReference type="InterPro" id="IPR013149">
    <property type="entry name" value="ADH-like_C"/>
</dbReference>
<name>A0A4R6R804_9BURK</name>
<accession>A0A4R6R804</accession>
<dbReference type="SUPFAM" id="SSF51735">
    <property type="entry name" value="NAD(P)-binding Rossmann-fold domains"/>
    <property type="match status" value="1"/>
</dbReference>
<dbReference type="GO" id="GO:0046872">
    <property type="term" value="F:metal ion binding"/>
    <property type="evidence" value="ECO:0007669"/>
    <property type="project" value="UniProtKB-KW"/>
</dbReference>
<dbReference type="FunFam" id="3.90.180.10:FF:000018">
    <property type="entry name" value="NAD(P)-dependent alcohol dehydrogenase"/>
    <property type="match status" value="1"/>
</dbReference>
<evidence type="ECO:0000256" key="6">
    <source>
        <dbReference type="ARBA" id="ARBA00023002"/>
    </source>
</evidence>
<dbReference type="InterPro" id="IPR047109">
    <property type="entry name" value="CAD-like"/>
</dbReference>
<dbReference type="EMBL" id="SNXW01000006">
    <property type="protein sequence ID" value="TDP82140.1"/>
    <property type="molecule type" value="Genomic_DNA"/>
</dbReference>
<dbReference type="PROSITE" id="PS00065">
    <property type="entry name" value="D_2_HYDROXYACID_DH_1"/>
    <property type="match status" value="1"/>
</dbReference>
<dbReference type="Pfam" id="PF08240">
    <property type="entry name" value="ADH_N"/>
    <property type="match status" value="1"/>
</dbReference>
<dbReference type="InterPro" id="IPR013154">
    <property type="entry name" value="ADH-like_N"/>
</dbReference>
<sequence length="356" mass="37602">MSSLSSASTSPSTSVRAWAAQEAAKPLARFDYDPGPLGSEEVEIRVEHCGLCHSDLSLIDNEWGFSAYPIVGGHEVIGTVVALGEGTKGLKLGQRVGLGWMSASCMSCKSCLGGEPQLCRAGVPTIVGHHGGFADRVRAHWLWTCPLPEGLNPAKAGPLLCGGITVFSPFLNFDIKPVHRVGVVGIGGLGHLALKFARAWGCEVTAFTSSESKRDEALALGAHRVVSSTDPKSMKSIAGQLDMVLVTVNVMLNWKALMGTLAPNGRLHLVGILPQPMEVEAFPLIGGQRSVSGSPTGSRQDIDTMLAFAARHGIEPQTEHYPMSRINEALDHLRAGKARYRVVLDADSADGVGPAA</sequence>
<dbReference type="InterPro" id="IPR011032">
    <property type="entry name" value="GroES-like_sf"/>
</dbReference>
<feature type="domain" description="Enoyl reductase (ER)" evidence="8">
    <location>
        <begin position="25"/>
        <end position="344"/>
    </location>
</feature>